<dbReference type="EMBL" id="MT141857">
    <property type="protein sequence ID" value="QJA71234.1"/>
    <property type="molecule type" value="Genomic_DNA"/>
</dbReference>
<dbReference type="AlphaFoldDB" id="A0A6M3LBH6"/>
<proteinExistence type="predicted"/>
<name>A0A6M3LBH6_9ZZZZ</name>
<dbReference type="EMBL" id="MT143058">
    <property type="protein sequence ID" value="QJA92336.1"/>
    <property type="molecule type" value="Genomic_DNA"/>
</dbReference>
<evidence type="ECO:0000313" key="2">
    <source>
        <dbReference type="EMBL" id="QJA92336.1"/>
    </source>
</evidence>
<organism evidence="2">
    <name type="scientific">viral metagenome</name>
    <dbReference type="NCBI Taxonomy" id="1070528"/>
    <lineage>
        <taxon>unclassified sequences</taxon>
        <taxon>metagenomes</taxon>
        <taxon>organismal metagenomes</taxon>
    </lineage>
</organism>
<protein>
    <submittedName>
        <fullName evidence="2">Uncharacterized protein</fullName>
    </submittedName>
</protein>
<gene>
    <name evidence="1" type="ORF">MM415A03318_0010</name>
    <name evidence="2" type="ORF">MM415B04732_0008</name>
</gene>
<sequence length="69" mass="8186">MTSKDWARRMVIEGYLEERKEIKDKAKARAEELKFIFEISLAVGVPFSKAQENIINLEKEIKNFDERRV</sequence>
<accession>A0A6M3LBH6</accession>
<reference evidence="2" key="1">
    <citation type="submission" date="2020-03" db="EMBL/GenBank/DDBJ databases">
        <title>The deep terrestrial virosphere.</title>
        <authorList>
            <person name="Holmfeldt K."/>
            <person name="Nilsson E."/>
            <person name="Simone D."/>
            <person name="Lopez-Fernandez M."/>
            <person name="Wu X."/>
            <person name="de Brujin I."/>
            <person name="Lundin D."/>
            <person name="Andersson A."/>
            <person name="Bertilsson S."/>
            <person name="Dopson M."/>
        </authorList>
    </citation>
    <scope>NUCLEOTIDE SEQUENCE</scope>
    <source>
        <strain evidence="1">MM415A03318</strain>
        <strain evidence="2">MM415B04732</strain>
    </source>
</reference>
<evidence type="ECO:0000313" key="1">
    <source>
        <dbReference type="EMBL" id="QJA71234.1"/>
    </source>
</evidence>